<evidence type="ECO:0000313" key="2">
    <source>
        <dbReference type="EMBL" id="KAJ1134394.1"/>
    </source>
</evidence>
<evidence type="ECO:0000256" key="1">
    <source>
        <dbReference type="SAM" id="MobiDB-lite"/>
    </source>
</evidence>
<protein>
    <submittedName>
        <fullName evidence="2">Uncharacterized protein</fullName>
    </submittedName>
</protein>
<accession>A0AAV7Q4A7</accession>
<dbReference type="Proteomes" id="UP001066276">
    <property type="component" value="Chromosome 6"/>
</dbReference>
<dbReference type="AlphaFoldDB" id="A0AAV7Q4A7"/>
<proteinExistence type="predicted"/>
<feature type="region of interest" description="Disordered" evidence="1">
    <location>
        <begin position="1"/>
        <end position="40"/>
    </location>
</feature>
<gene>
    <name evidence="2" type="ORF">NDU88_000846</name>
</gene>
<feature type="compositionally biased region" description="Basic and acidic residues" evidence="1">
    <location>
        <begin position="26"/>
        <end position="35"/>
    </location>
</feature>
<name>A0AAV7Q4A7_PLEWA</name>
<comment type="caution">
    <text evidence="2">The sequence shown here is derived from an EMBL/GenBank/DDBJ whole genome shotgun (WGS) entry which is preliminary data.</text>
</comment>
<evidence type="ECO:0000313" key="3">
    <source>
        <dbReference type="Proteomes" id="UP001066276"/>
    </source>
</evidence>
<feature type="compositionally biased region" description="Basic and acidic residues" evidence="1">
    <location>
        <begin position="7"/>
        <end position="18"/>
    </location>
</feature>
<sequence>MEATRTQAEKLQAEDERPSVAPSVDGGERDTRQTEESTWTITRGGERSARALRKRALEWRDRSNGRGLRGRRVTRTWPFVFLTDTHCGCAGGWGPRAQRRERHRLFSTSERLGYGSGSSRFSACVPDTIFVSTENRHILKVDSCITQLLLKRPA</sequence>
<dbReference type="EMBL" id="JANPWB010000010">
    <property type="protein sequence ID" value="KAJ1134394.1"/>
    <property type="molecule type" value="Genomic_DNA"/>
</dbReference>
<reference evidence="2" key="1">
    <citation type="journal article" date="2022" name="bioRxiv">
        <title>Sequencing and chromosome-scale assembly of the giantPleurodeles waltlgenome.</title>
        <authorList>
            <person name="Brown T."/>
            <person name="Elewa A."/>
            <person name="Iarovenko S."/>
            <person name="Subramanian E."/>
            <person name="Araus A.J."/>
            <person name="Petzold A."/>
            <person name="Susuki M."/>
            <person name="Suzuki K.-i.T."/>
            <person name="Hayashi T."/>
            <person name="Toyoda A."/>
            <person name="Oliveira C."/>
            <person name="Osipova E."/>
            <person name="Leigh N.D."/>
            <person name="Simon A."/>
            <person name="Yun M.H."/>
        </authorList>
    </citation>
    <scope>NUCLEOTIDE SEQUENCE</scope>
    <source>
        <strain evidence="2">20211129_DDA</strain>
        <tissue evidence="2">Liver</tissue>
    </source>
</reference>
<organism evidence="2 3">
    <name type="scientific">Pleurodeles waltl</name>
    <name type="common">Iberian ribbed newt</name>
    <dbReference type="NCBI Taxonomy" id="8319"/>
    <lineage>
        <taxon>Eukaryota</taxon>
        <taxon>Metazoa</taxon>
        <taxon>Chordata</taxon>
        <taxon>Craniata</taxon>
        <taxon>Vertebrata</taxon>
        <taxon>Euteleostomi</taxon>
        <taxon>Amphibia</taxon>
        <taxon>Batrachia</taxon>
        <taxon>Caudata</taxon>
        <taxon>Salamandroidea</taxon>
        <taxon>Salamandridae</taxon>
        <taxon>Pleurodelinae</taxon>
        <taxon>Pleurodeles</taxon>
    </lineage>
</organism>
<keyword evidence="3" id="KW-1185">Reference proteome</keyword>